<comment type="similarity">
    <text evidence="1">Belongs to the bacterial solute-binding protein 1 family.</text>
</comment>
<dbReference type="GO" id="GO:0015768">
    <property type="term" value="P:maltose transport"/>
    <property type="evidence" value="ECO:0007669"/>
    <property type="project" value="TreeGrafter"/>
</dbReference>
<dbReference type="CDD" id="cd13585">
    <property type="entry name" value="PBP2_TMBP_like"/>
    <property type="match status" value="1"/>
</dbReference>
<gene>
    <name evidence="5" type="ORF">DQG23_19045</name>
</gene>
<sequence length="448" mass="48949">MKKQIITTVASALLFTSIVGCSSGSKSGTSPSPDTGKNAGASSSPSKENVELTWWVDTREDVQKTYEEIKADFEKANPNVKINMVKTPDDKINERISIAANTAALPDIQQGSIFWPLSYARKNLLVSLDDIVDKADFEEKTLKNVSVDNKQYIYPNSIVSVGVLINKDIFKEKNALDLLPKNMEPWTTEQFMKAAKAVTDPAKQIYGYGLYAADTGGDQGHHAMLWGYGAKTWSEDNSKAVINSPQGAEGLDFLVKMVDEGVVPPGAAGLKASAVMNDMFTQGKLGMAFGNIGNVAALNKAFTEGTAKKFDIDLVPFPSKDGKSSNTVLFGYGTWVWNTKNETKMKWSKEFVKFMNSKENMEKMAQASSVIATRKSLAKNYTEGTLQAKTIQLFQYAGDIGLAVPGYPETRNAFFPEIQAALTKKKTSQQALDDWAKKANEIIASSSK</sequence>
<evidence type="ECO:0000256" key="2">
    <source>
        <dbReference type="ARBA" id="ARBA00022448"/>
    </source>
</evidence>
<evidence type="ECO:0000313" key="5">
    <source>
        <dbReference type="EMBL" id="RAV19564.1"/>
    </source>
</evidence>
<dbReference type="GO" id="GO:0055052">
    <property type="term" value="C:ATP-binding cassette (ABC) transporter complex, substrate-binding subunit-containing"/>
    <property type="evidence" value="ECO:0007669"/>
    <property type="project" value="TreeGrafter"/>
</dbReference>
<protein>
    <recommendedName>
        <fullName evidence="7">Sugar ABC transporter substrate-binding protein</fullName>
    </recommendedName>
</protein>
<comment type="caution">
    <text evidence="5">The sequence shown here is derived from an EMBL/GenBank/DDBJ whole genome shotgun (WGS) entry which is preliminary data.</text>
</comment>
<reference evidence="5 6" key="1">
    <citation type="journal article" date="2009" name="Int. J. Syst. Evol. Microbiol.">
        <title>Paenibacillus contaminans sp. nov., isolated from a contaminated laboratory plate.</title>
        <authorList>
            <person name="Chou J.H."/>
            <person name="Lee J.H."/>
            <person name="Lin M.C."/>
            <person name="Chang P.S."/>
            <person name="Arun A.B."/>
            <person name="Young C.C."/>
            <person name="Chen W.M."/>
        </authorList>
    </citation>
    <scope>NUCLEOTIDE SEQUENCE [LARGE SCALE GENOMIC DNA]</scope>
    <source>
        <strain evidence="5 6">CKOBP-6</strain>
    </source>
</reference>
<evidence type="ECO:0000256" key="3">
    <source>
        <dbReference type="ARBA" id="ARBA00022729"/>
    </source>
</evidence>
<keyword evidence="3" id="KW-0732">Signal</keyword>
<proteinExistence type="inferred from homology"/>
<organism evidence="5 6">
    <name type="scientific">Paenibacillus contaminans</name>
    <dbReference type="NCBI Taxonomy" id="450362"/>
    <lineage>
        <taxon>Bacteria</taxon>
        <taxon>Bacillati</taxon>
        <taxon>Bacillota</taxon>
        <taxon>Bacilli</taxon>
        <taxon>Bacillales</taxon>
        <taxon>Paenibacillaceae</taxon>
        <taxon>Paenibacillus</taxon>
    </lineage>
</organism>
<dbReference type="Proteomes" id="UP000250369">
    <property type="component" value="Unassembled WGS sequence"/>
</dbReference>
<evidence type="ECO:0000256" key="4">
    <source>
        <dbReference type="SAM" id="MobiDB-lite"/>
    </source>
</evidence>
<evidence type="ECO:0008006" key="7">
    <source>
        <dbReference type="Google" id="ProtNLM"/>
    </source>
</evidence>
<dbReference type="InterPro" id="IPR006059">
    <property type="entry name" value="SBP"/>
</dbReference>
<dbReference type="Pfam" id="PF01547">
    <property type="entry name" value="SBP_bac_1"/>
    <property type="match status" value="1"/>
</dbReference>
<evidence type="ECO:0000256" key="1">
    <source>
        <dbReference type="ARBA" id="ARBA00008520"/>
    </source>
</evidence>
<dbReference type="SUPFAM" id="SSF53850">
    <property type="entry name" value="Periplasmic binding protein-like II"/>
    <property type="match status" value="1"/>
</dbReference>
<feature type="compositionally biased region" description="Low complexity" evidence="4">
    <location>
        <begin position="24"/>
        <end position="36"/>
    </location>
</feature>
<dbReference type="OrthoDB" id="9782846at2"/>
<accession>A0A329MID7</accession>
<dbReference type="PROSITE" id="PS51257">
    <property type="entry name" value="PROKAR_LIPOPROTEIN"/>
    <property type="match status" value="1"/>
</dbReference>
<dbReference type="RefSeq" id="WP_113032469.1">
    <property type="nucleotide sequence ID" value="NZ_QMFB01000011.1"/>
</dbReference>
<dbReference type="GO" id="GO:0042956">
    <property type="term" value="P:maltodextrin transmembrane transport"/>
    <property type="evidence" value="ECO:0007669"/>
    <property type="project" value="TreeGrafter"/>
</dbReference>
<dbReference type="PANTHER" id="PTHR30061">
    <property type="entry name" value="MALTOSE-BINDING PERIPLASMIC PROTEIN"/>
    <property type="match status" value="1"/>
</dbReference>
<dbReference type="GO" id="GO:1901982">
    <property type="term" value="F:maltose binding"/>
    <property type="evidence" value="ECO:0007669"/>
    <property type="project" value="TreeGrafter"/>
</dbReference>
<dbReference type="AlphaFoldDB" id="A0A329MID7"/>
<keyword evidence="2" id="KW-0813">Transport</keyword>
<evidence type="ECO:0000313" key="6">
    <source>
        <dbReference type="Proteomes" id="UP000250369"/>
    </source>
</evidence>
<keyword evidence="6" id="KW-1185">Reference proteome</keyword>
<dbReference type="PANTHER" id="PTHR30061:SF50">
    <property type="entry name" value="MALTOSE_MALTODEXTRIN-BINDING PERIPLASMIC PROTEIN"/>
    <property type="match status" value="1"/>
</dbReference>
<feature type="region of interest" description="Disordered" evidence="4">
    <location>
        <begin position="24"/>
        <end position="45"/>
    </location>
</feature>
<dbReference type="EMBL" id="QMFB01000011">
    <property type="protein sequence ID" value="RAV19564.1"/>
    <property type="molecule type" value="Genomic_DNA"/>
</dbReference>
<dbReference type="Gene3D" id="3.40.190.10">
    <property type="entry name" value="Periplasmic binding protein-like II"/>
    <property type="match status" value="1"/>
</dbReference>
<name>A0A329MID7_9BACL</name>